<evidence type="ECO:0000256" key="2">
    <source>
        <dbReference type="ARBA" id="ARBA00004196"/>
    </source>
</evidence>
<name>A0A2J6TMX3_9HELO</name>
<dbReference type="InParanoid" id="A0A2J6TMX3"/>
<accession>A0A2J6TMX3</accession>
<evidence type="ECO:0000256" key="3">
    <source>
        <dbReference type="ARBA" id="ARBA00008773"/>
    </source>
</evidence>
<evidence type="ECO:0000313" key="6">
    <source>
        <dbReference type="EMBL" id="PMD64384.1"/>
    </source>
</evidence>
<keyword evidence="5 6" id="KW-0378">Hydrolase</keyword>
<dbReference type="GO" id="GO:0071555">
    <property type="term" value="P:cell wall organization"/>
    <property type="evidence" value="ECO:0007669"/>
    <property type="project" value="TreeGrafter"/>
</dbReference>
<evidence type="ECO:0000256" key="4">
    <source>
        <dbReference type="ARBA" id="ARBA00012780"/>
    </source>
</evidence>
<evidence type="ECO:0000256" key="5">
    <source>
        <dbReference type="ARBA" id="ARBA00022801"/>
    </source>
</evidence>
<dbReference type="GO" id="GO:0005576">
    <property type="term" value="C:extracellular region"/>
    <property type="evidence" value="ECO:0007669"/>
    <property type="project" value="TreeGrafter"/>
</dbReference>
<protein>
    <recommendedName>
        <fullName evidence="4">glucan endo-1,3-beta-D-glucosidase</fullName>
        <ecNumber evidence="4">3.2.1.39</ecNumber>
    </recommendedName>
</protein>
<dbReference type="OrthoDB" id="77201at2759"/>
<sequence length="150" mass="15463">MTKSQPSNLPSSKFGTTFTNLVVGISVGSEDLYRISAAGIAAKSGLGAGAVVLVSCISQVRAVVKGTGLATVQIGHVDTVPAWATNSNSAVVSAVDWLGVDIYPYLETETELDSVDNDSGVFQDEYGPTSDVGKGKPVWVMGTGWPNSAP</sequence>
<dbReference type="GO" id="GO:0009986">
    <property type="term" value="C:cell surface"/>
    <property type="evidence" value="ECO:0007669"/>
    <property type="project" value="TreeGrafter"/>
</dbReference>
<comment type="subcellular location">
    <subcellularLocation>
        <location evidence="2">Cell envelope</location>
    </subcellularLocation>
</comment>
<proteinExistence type="inferred from homology"/>
<reference evidence="6 7" key="1">
    <citation type="submission" date="2016-04" db="EMBL/GenBank/DDBJ databases">
        <title>A degradative enzymes factory behind the ericoid mycorrhizal symbiosis.</title>
        <authorList>
            <consortium name="DOE Joint Genome Institute"/>
            <person name="Martino E."/>
            <person name="Morin E."/>
            <person name="Grelet G."/>
            <person name="Kuo A."/>
            <person name="Kohler A."/>
            <person name="Daghino S."/>
            <person name="Barry K."/>
            <person name="Choi C."/>
            <person name="Cichocki N."/>
            <person name="Clum A."/>
            <person name="Copeland A."/>
            <person name="Hainaut M."/>
            <person name="Haridas S."/>
            <person name="Labutti K."/>
            <person name="Lindquist E."/>
            <person name="Lipzen A."/>
            <person name="Khouja H.-R."/>
            <person name="Murat C."/>
            <person name="Ohm R."/>
            <person name="Olson A."/>
            <person name="Spatafora J."/>
            <person name="Veneault-Fourrey C."/>
            <person name="Henrissat B."/>
            <person name="Grigoriev I."/>
            <person name="Martin F."/>
            <person name="Perotto S."/>
        </authorList>
    </citation>
    <scope>NUCLEOTIDE SEQUENCE [LARGE SCALE GENOMIC DNA]</scope>
    <source>
        <strain evidence="6 7">E</strain>
    </source>
</reference>
<gene>
    <name evidence="6" type="ORF">K444DRAFT_609090</name>
</gene>
<dbReference type="Gene3D" id="3.20.20.80">
    <property type="entry name" value="Glycosidases"/>
    <property type="match status" value="1"/>
</dbReference>
<dbReference type="STRING" id="1095630.A0A2J6TMX3"/>
<dbReference type="SUPFAM" id="SSF51445">
    <property type="entry name" value="(Trans)glycosidases"/>
    <property type="match status" value="1"/>
</dbReference>
<dbReference type="GO" id="GO:0042973">
    <property type="term" value="F:glucan endo-1,3-beta-D-glucosidase activity"/>
    <property type="evidence" value="ECO:0007669"/>
    <property type="project" value="UniProtKB-EC"/>
</dbReference>
<organism evidence="6 7">
    <name type="scientific">Hyaloscypha bicolor E</name>
    <dbReference type="NCBI Taxonomy" id="1095630"/>
    <lineage>
        <taxon>Eukaryota</taxon>
        <taxon>Fungi</taxon>
        <taxon>Dikarya</taxon>
        <taxon>Ascomycota</taxon>
        <taxon>Pezizomycotina</taxon>
        <taxon>Leotiomycetes</taxon>
        <taxon>Helotiales</taxon>
        <taxon>Hyaloscyphaceae</taxon>
        <taxon>Hyaloscypha</taxon>
        <taxon>Hyaloscypha bicolor</taxon>
    </lineage>
</organism>
<dbReference type="GO" id="GO:0009277">
    <property type="term" value="C:fungal-type cell wall"/>
    <property type="evidence" value="ECO:0007669"/>
    <property type="project" value="TreeGrafter"/>
</dbReference>
<dbReference type="InterPro" id="IPR050732">
    <property type="entry name" value="Beta-glucan_modifiers"/>
</dbReference>
<dbReference type="EMBL" id="KZ613765">
    <property type="protein sequence ID" value="PMD64384.1"/>
    <property type="molecule type" value="Genomic_DNA"/>
</dbReference>
<dbReference type="GeneID" id="36587588"/>
<comment type="similarity">
    <text evidence="3">Belongs to the glycosyl hydrolase 17 family.</text>
</comment>
<evidence type="ECO:0000256" key="1">
    <source>
        <dbReference type="ARBA" id="ARBA00000382"/>
    </source>
</evidence>
<dbReference type="PANTHER" id="PTHR16631:SF13">
    <property type="entry name" value="GLUCAN ENDO-1,3-BETA-GLUCOSIDASE EGLC-RELATED"/>
    <property type="match status" value="1"/>
</dbReference>
<dbReference type="RefSeq" id="XP_024741288.1">
    <property type="nucleotide sequence ID" value="XM_024879511.1"/>
</dbReference>
<dbReference type="InterPro" id="IPR017853">
    <property type="entry name" value="GH"/>
</dbReference>
<evidence type="ECO:0000313" key="7">
    <source>
        <dbReference type="Proteomes" id="UP000235371"/>
    </source>
</evidence>
<dbReference type="EC" id="3.2.1.39" evidence="4"/>
<dbReference type="Proteomes" id="UP000235371">
    <property type="component" value="Unassembled WGS sequence"/>
</dbReference>
<dbReference type="PANTHER" id="PTHR16631">
    <property type="entry name" value="GLUCAN 1,3-BETA-GLUCOSIDASE"/>
    <property type="match status" value="1"/>
</dbReference>
<keyword evidence="7" id="KW-1185">Reference proteome</keyword>
<dbReference type="AlphaFoldDB" id="A0A2J6TMX3"/>
<comment type="catalytic activity">
    <reaction evidence="1">
        <text>Hydrolysis of (1-&gt;3)-beta-D-glucosidic linkages in (1-&gt;3)-beta-D-glucans.</text>
        <dbReference type="EC" id="3.2.1.39"/>
    </reaction>
</comment>